<dbReference type="EMBL" id="MDTQ01000001">
    <property type="protein sequence ID" value="ODC05215.1"/>
    <property type="molecule type" value="Genomic_DNA"/>
</dbReference>
<feature type="transmembrane region" description="Helical" evidence="5">
    <location>
        <begin position="12"/>
        <end position="38"/>
    </location>
</feature>
<dbReference type="GO" id="GO:0006106">
    <property type="term" value="P:fumarate metabolic process"/>
    <property type="evidence" value="ECO:0007669"/>
    <property type="project" value="InterPro"/>
</dbReference>
<dbReference type="Pfam" id="PF02313">
    <property type="entry name" value="Fumarate_red_D"/>
    <property type="match status" value="1"/>
</dbReference>
<dbReference type="OrthoDB" id="9804636at2"/>
<organism evidence="6 7">
    <name type="scientific">Terasakiispira papahanaumokuakeensis</name>
    <dbReference type="NCBI Taxonomy" id="197479"/>
    <lineage>
        <taxon>Bacteria</taxon>
        <taxon>Pseudomonadati</taxon>
        <taxon>Pseudomonadota</taxon>
        <taxon>Gammaproteobacteria</taxon>
        <taxon>Oceanospirillales</taxon>
        <taxon>Terasakiispira</taxon>
    </lineage>
</organism>
<name>A0A1E2VEW9_9GAMM</name>
<dbReference type="InterPro" id="IPR034804">
    <property type="entry name" value="SQR/QFR_C/D"/>
</dbReference>
<dbReference type="AlphaFoldDB" id="A0A1E2VEW9"/>
<evidence type="ECO:0000313" key="7">
    <source>
        <dbReference type="Proteomes" id="UP000094291"/>
    </source>
</evidence>
<accession>A0A1E2VEW9</accession>
<protein>
    <submittedName>
        <fullName evidence="6">Fumarate reductase</fullName>
    </submittedName>
</protein>
<dbReference type="Proteomes" id="UP000094291">
    <property type="component" value="Unassembled WGS sequence"/>
</dbReference>
<proteinExistence type="predicted"/>
<evidence type="ECO:0000256" key="2">
    <source>
        <dbReference type="ARBA" id="ARBA00022692"/>
    </source>
</evidence>
<dbReference type="STRING" id="197479.BFW38_05535"/>
<keyword evidence="7" id="KW-1185">Reference proteome</keyword>
<evidence type="ECO:0000313" key="6">
    <source>
        <dbReference type="EMBL" id="ODC05215.1"/>
    </source>
</evidence>
<feature type="transmembrane region" description="Helical" evidence="5">
    <location>
        <begin position="58"/>
        <end position="78"/>
    </location>
</feature>
<dbReference type="Gene3D" id="1.20.1300.10">
    <property type="entry name" value="Fumarate reductase/succinate dehydrogenase, transmembrane subunit"/>
    <property type="match status" value="1"/>
</dbReference>
<evidence type="ECO:0000256" key="5">
    <source>
        <dbReference type="SAM" id="Phobius"/>
    </source>
</evidence>
<evidence type="ECO:0000256" key="4">
    <source>
        <dbReference type="ARBA" id="ARBA00023136"/>
    </source>
</evidence>
<dbReference type="GO" id="GO:0016020">
    <property type="term" value="C:membrane"/>
    <property type="evidence" value="ECO:0007669"/>
    <property type="project" value="InterPro"/>
</dbReference>
<dbReference type="InterPro" id="IPR003418">
    <property type="entry name" value="Fumarate_red_D"/>
</dbReference>
<reference evidence="6 7" key="1">
    <citation type="submission" date="2016-08" db="EMBL/GenBank/DDBJ databases">
        <authorList>
            <person name="Seilhamer J.J."/>
        </authorList>
    </citation>
    <scope>NUCLEOTIDE SEQUENCE [LARGE SCALE GENOMIC DNA]</scope>
    <source>
        <strain evidence="6 7">PH27A</strain>
    </source>
</reference>
<feature type="transmembrane region" description="Helical" evidence="5">
    <location>
        <begin position="98"/>
        <end position="119"/>
    </location>
</feature>
<keyword evidence="2 5" id="KW-0812">Transmembrane</keyword>
<gene>
    <name evidence="6" type="ORF">BFW38_05535</name>
</gene>
<comment type="caution">
    <text evidence="6">The sequence shown here is derived from an EMBL/GenBank/DDBJ whole genome shotgun (WGS) entry which is preliminary data.</text>
</comment>
<keyword evidence="4 5" id="KW-0472">Membrane</keyword>
<dbReference type="SUPFAM" id="SSF81343">
    <property type="entry name" value="Fumarate reductase respiratory complex transmembrane subunits"/>
    <property type="match status" value="1"/>
</dbReference>
<evidence type="ECO:0000256" key="1">
    <source>
        <dbReference type="ARBA" id="ARBA00022475"/>
    </source>
</evidence>
<sequence length="120" mass="12891">MKHHIAKDEPLWWALFSAGGICFAMLVPAAILVFGLLMPMGIIPASAFDYESLRGLGLGWPGLIFAGGVIALPAFHALHRIRHSCADLMLGKESVNKVWAYGLASLMSLMAVGVVLVNLF</sequence>
<evidence type="ECO:0000256" key="3">
    <source>
        <dbReference type="ARBA" id="ARBA00022989"/>
    </source>
</evidence>
<dbReference type="NCBIfam" id="NF003977">
    <property type="entry name" value="PRK05470.1-1"/>
    <property type="match status" value="1"/>
</dbReference>
<keyword evidence="3 5" id="KW-1133">Transmembrane helix</keyword>
<keyword evidence="1" id="KW-1003">Cell membrane</keyword>